<dbReference type="InterPro" id="IPR009606">
    <property type="entry name" value="DEAL/Modifying_wall_lignin1/2"/>
</dbReference>
<feature type="transmembrane region" description="Helical" evidence="7">
    <location>
        <begin position="136"/>
        <end position="158"/>
    </location>
</feature>
<dbReference type="KEGG" id="atr:18443920"/>
<dbReference type="GO" id="GO:0012505">
    <property type="term" value="C:endomembrane system"/>
    <property type="evidence" value="ECO:0007669"/>
    <property type="project" value="UniProtKB-SubCell"/>
</dbReference>
<dbReference type="eggNOG" id="ENOG502QT9I">
    <property type="taxonomic scope" value="Eukaryota"/>
</dbReference>
<keyword evidence="3" id="KW-0732">Signal</keyword>
<evidence type="ECO:0000256" key="2">
    <source>
        <dbReference type="ARBA" id="ARBA00022692"/>
    </source>
</evidence>
<dbReference type="OrthoDB" id="678343at2759"/>
<dbReference type="AlphaFoldDB" id="U5CZP2"/>
<feature type="transmembrane region" description="Helical" evidence="7">
    <location>
        <begin position="52"/>
        <end position="77"/>
    </location>
</feature>
<dbReference type="EMBL" id="KI392502">
    <property type="protein sequence ID" value="ERN15629.1"/>
    <property type="molecule type" value="Genomic_DNA"/>
</dbReference>
<sequence length="200" mass="21526">MEKNVMMVCIPAGFLGVVATVLGFAAEAKHVRAADVRMTDTSCIYPRSPALALGLTAAVALMLAQVILNTAAGCICCQRRPQAPSNPNWMIALICFIVSWITFVIAFLLFLAGAALNDQHGDESTYFGGYCFVVKSGVFSGGAILSLSSVALGIIYYVSLSSSKTHESWGNQNNQSIAMTQTTQPVFVPEDTYNRRQQFP</sequence>
<reference evidence="9" key="1">
    <citation type="journal article" date="2013" name="Science">
        <title>The Amborella genome and the evolution of flowering plants.</title>
        <authorList>
            <consortium name="Amborella Genome Project"/>
        </authorList>
    </citation>
    <scope>NUCLEOTIDE SEQUENCE [LARGE SCALE GENOMIC DNA]</scope>
</reference>
<evidence type="ECO:0000256" key="7">
    <source>
        <dbReference type="SAM" id="Phobius"/>
    </source>
</evidence>
<dbReference type="Pfam" id="PF06749">
    <property type="entry name" value="DUF1218"/>
    <property type="match status" value="1"/>
</dbReference>
<comment type="subcellular location">
    <subcellularLocation>
        <location evidence="1">Endomembrane system</location>
        <topology evidence="1">Multi-pass membrane protein</topology>
    </subcellularLocation>
</comment>
<evidence type="ECO:0000256" key="5">
    <source>
        <dbReference type="ARBA" id="ARBA00023136"/>
    </source>
</evidence>
<dbReference type="PANTHER" id="PTHR31769">
    <property type="entry name" value="OS07G0462200 PROTEIN-RELATED"/>
    <property type="match status" value="1"/>
</dbReference>
<evidence type="ECO:0000256" key="3">
    <source>
        <dbReference type="ARBA" id="ARBA00022729"/>
    </source>
</evidence>
<organism evidence="8 9">
    <name type="scientific">Amborella trichopoda</name>
    <dbReference type="NCBI Taxonomy" id="13333"/>
    <lineage>
        <taxon>Eukaryota</taxon>
        <taxon>Viridiplantae</taxon>
        <taxon>Streptophyta</taxon>
        <taxon>Embryophyta</taxon>
        <taxon>Tracheophyta</taxon>
        <taxon>Spermatophyta</taxon>
        <taxon>Magnoliopsida</taxon>
        <taxon>Amborellales</taxon>
        <taxon>Amborellaceae</taxon>
        <taxon>Amborella</taxon>
    </lineage>
</organism>
<feature type="transmembrane region" description="Helical" evidence="7">
    <location>
        <begin position="89"/>
        <end position="116"/>
    </location>
</feature>
<evidence type="ECO:0000313" key="8">
    <source>
        <dbReference type="EMBL" id="ERN15629.1"/>
    </source>
</evidence>
<proteinExistence type="inferred from homology"/>
<evidence type="ECO:0000256" key="1">
    <source>
        <dbReference type="ARBA" id="ARBA00004127"/>
    </source>
</evidence>
<name>U5CZP2_AMBTC</name>
<keyword evidence="4 7" id="KW-1133">Transmembrane helix</keyword>
<dbReference type="OMA" id="VQWICIL"/>
<evidence type="ECO:0000256" key="6">
    <source>
        <dbReference type="ARBA" id="ARBA00029467"/>
    </source>
</evidence>
<dbReference type="InterPro" id="IPR052222">
    <property type="entry name" value="DESIGUAL"/>
</dbReference>
<protein>
    <submittedName>
        <fullName evidence="8">Uncharacterized protein</fullName>
    </submittedName>
</protein>
<keyword evidence="9" id="KW-1185">Reference proteome</keyword>
<gene>
    <name evidence="8" type="ORF">AMTR_s00048p00190950</name>
</gene>
<accession>U5CZP2</accession>
<dbReference type="HOGENOM" id="CLU_062329_2_2_1"/>
<evidence type="ECO:0000256" key="4">
    <source>
        <dbReference type="ARBA" id="ARBA00022989"/>
    </source>
</evidence>
<keyword evidence="5 7" id="KW-0472">Membrane</keyword>
<dbReference type="Gramene" id="ERN15629">
    <property type="protein sequence ID" value="ERN15629"/>
    <property type="gene ID" value="AMTR_s00048p00190950"/>
</dbReference>
<dbReference type="Proteomes" id="UP000017836">
    <property type="component" value="Unassembled WGS sequence"/>
</dbReference>
<keyword evidence="2 7" id="KW-0812">Transmembrane</keyword>
<comment type="similarity">
    <text evidence="6">Belongs to the DESIGUAL family.</text>
</comment>
<evidence type="ECO:0000313" key="9">
    <source>
        <dbReference type="Proteomes" id="UP000017836"/>
    </source>
</evidence>